<dbReference type="Pfam" id="PF13637">
    <property type="entry name" value="Ank_4"/>
    <property type="match status" value="1"/>
</dbReference>
<dbReference type="InterPro" id="IPR051165">
    <property type="entry name" value="Multifunctional_ANK_Repeat"/>
</dbReference>
<name>A0A8J4PXQ5_9MYCE</name>
<dbReference type="SMART" id="SM00248">
    <property type="entry name" value="ANK"/>
    <property type="match status" value="7"/>
</dbReference>
<feature type="compositionally biased region" description="Low complexity" evidence="4">
    <location>
        <begin position="639"/>
        <end position="656"/>
    </location>
</feature>
<dbReference type="Gene3D" id="1.25.40.20">
    <property type="entry name" value="Ankyrin repeat-containing domain"/>
    <property type="match status" value="2"/>
</dbReference>
<dbReference type="Pfam" id="PF12796">
    <property type="entry name" value="Ank_2"/>
    <property type="match status" value="2"/>
</dbReference>
<organism evidence="5 6">
    <name type="scientific">Polysphondylium violaceum</name>
    <dbReference type="NCBI Taxonomy" id="133409"/>
    <lineage>
        <taxon>Eukaryota</taxon>
        <taxon>Amoebozoa</taxon>
        <taxon>Evosea</taxon>
        <taxon>Eumycetozoa</taxon>
        <taxon>Dictyostelia</taxon>
        <taxon>Dictyosteliales</taxon>
        <taxon>Dictyosteliaceae</taxon>
        <taxon>Polysphondylium</taxon>
    </lineage>
</organism>
<keyword evidence="2 3" id="KW-0040">ANK repeat</keyword>
<feature type="compositionally biased region" description="Polar residues" evidence="4">
    <location>
        <begin position="473"/>
        <end position="498"/>
    </location>
</feature>
<dbReference type="OrthoDB" id="21416at2759"/>
<evidence type="ECO:0000256" key="4">
    <source>
        <dbReference type="SAM" id="MobiDB-lite"/>
    </source>
</evidence>
<dbReference type="InterPro" id="IPR036770">
    <property type="entry name" value="Ankyrin_rpt-contain_sf"/>
</dbReference>
<feature type="compositionally biased region" description="Basic and acidic residues" evidence="4">
    <location>
        <begin position="692"/>
        <end position="705"/>
    </location>
</feature>
<evidence type="ECO:0000256" key="1">
    <source>
        <dbReference type="ARBA" id="ARBA00022737"/>
    </source>
</evidence>
<dbReference type="EMBL" id="AJWJ01000106">
    <property type="protein sequence ID" value="KAF2075275.1"/>
    <property type="molecule type" value="Genomic_DNA"/>
</dbReference>
<feature type="compositionally biased region" description="Low complexity" evidence="4">
    <location>
        <begin position="499"/>
        <end position="522"/>
    </location>
</feature>
<dbReference type="PROSITE" id="PS50088">
    <property type="entry name" value="ANK_REPEAT"/>
    <property type="match status" value="2"/>
</dbReference>
<dbReference type="SUPFAM" id="SSF48403">
    <property type="entry name" value="Ankyrin repeat"/>
    <property type="match status" value="1"/>
</dbReference>
<feature type="compositionally biased region" description="Acidic residues" evidence="4">
    <location>
        <begin position="550"/>
        <end position="575"/>
    </location>
</feature>
<keyword evidence="6" id="KW-1185">Reference proteome</keyword>
<evidence type="ECO:0000313" key="6">
    <source>
        <dbReference type="Proteomes" id="UP000695562"/>
    </source>
</evidence>
<protein>
    <recommendedName>
        <fullName evidence="7">Ankyrin repeat-containing protein</fullName>
    </recommendedName>
</protein>
<dbReference type="Proteomes" id="UP000695562">
    <property type="component" value="Unassembled WGS sequence"/>
</dbReference>
<feature type="region of interest" description="Disordered" evidence="4">
    <location>
        <begin position="429"/>
        <end position="705"/>
    </location>
</feature>
<evidence type="ECO:0000256" key="3">
    <source>
        <dbReference type="PROSITE-ProRule" id="PRU00023"/>
    </source>
</evidence>
<evidence type="ECO:0000256" key="2">
    <source>
        <dbReference type="ARBA" id="ARBA00023043"/>
    </source>
</evidence>
<dbReference type="PROSITE" id="PS50297">
    <property type="entry name" value="ANK_REP_REGION"/>
    <property type="match status" value="2"/>
</dbReference>
<proteinExistence type="predicted"/>
<feature type="compositionally biased region" description="Low complexity" evidence="4">
    <location>
        <begin position="576"/>
        <end position="593"/>
    </location>
</feature>
<reference evidence="5" key="1">
    <citation type="submission" date="2020-01" db="EMBL/GenBank/DDBJ databases">
        <title>Development of genomics and gene disruption for Polysphondylium violaceum indicates a role for the polyketide synthase stlB in stalk morphogenesis.</title>
        <authorList>
            <person name="Narita B."/>
            <person name="Kawabe Y."/>
            <person name="Kin K."/>
            <person name="Saito T."/>
            <person name="Gibbs R."/>
            <person name="Kuspa A."/>
            <person name="Muzny D."/>
            <person name="Queller D."/>
            <person name="Richards S."/>
            <person name="Strassman J."/>
            <person name="Sucgang R."/>
            <person name="Worley K."/>
            <person name="Schaap P."/>
        </authorList>
    </citation>
    <scope>NUCLEOTIDE SEQUENCE</scope>
    <source>
        <strain evidence="5">QSvi11</strain>
    </source>
</reference>
<feature type="compositionally biased region" description="Basic residues" evidence="4">
    <location>
        <begin position="309"/>
        <end position="336"/>
    </location>
</feature>
<dbReference type="InterPro" id="IPR002110">
    <property type="entry name" value="Ankyrin_rpt"/>
</dbReference>
<feature type="repeat" description="ANK" evidence="3">
    <location>
        <begin position="100"/>
        <end position="132"/>
    </location>
</feature>
<dbReference type="PANTHER" id="PTHR24123">
    <property type="entry name" value="ANKYRIN REPEAT-CONTAINING"/>
    <property type="match status" value="1"/>
</dbReference>
<comment type="caution">
    <text evidence="5">The sequence shown here is derived from an EMBL/GenBank/DDBJ whole genome shotgun (WGS) entry which is preliminary data.</text>
</comment>
<feature type="compositionally biased region" description="Acidic residues" evidence="4">
    <location>
        <begin position="444"/>
        <end position="458"/>
    </location>
</feature>
<evidence type="ECO:0008006" key="7">
    <source>
        <dbReference type="Google" id="ProtNLM"/>
    </source>
</evidence>
<dbReference type="PANTHER" id="PTHR24123:SF33">
    <property type="entry name" value="PROTEIN HOS4"/>
    <property type="match status" value="1"/>
</dbReference>
<feature type="region of interest" description="Disordered" evidence="4">
    <location>
        <begin position="296"/>
        <end position="341"/>
    </location>
</feature>
<keyword evidence="1" id="KW-0677">Repeat</keyword>
<evidence type="ECO:0000313" key="5">
    <source>
        <dbReference type="EMBL" id="KAF2075275.1"/>
    </source>
</evidence>
<gene>
    <name evidence="5" type="ORF">CYY_003404</name>
</gene>
<dbReference type="AlphaFoldDB" id="A0A8J4PXQ5"/>
<sequence>MEEAKAKGYKEISDVIINSDLYLSDAQKKAKLVQCNELIRASRMGNLDSMRMAVQSGAMVDYKTCGYSALGYCCFYGYRDCVEWLVTEGKAFIDIPSSGNETSPLGVALEKGFNEIVDILLSNGASPTARDKDGKSLFYLAIVAGNLEVVKKLYETGMIEPDKDTDAQGNTLIHFAYKSPQIIDYLHNEVNLPLSMQNEQNKTVLHRAVVYKCKETVKYLVSNAPTMINTQDSNGYTALHYAVFYELLDIVKVLIKGEARLDIQEYSRFITPLELAKTRSNRMIIRYLQKSDPNNTEELVSLKDDSSGKKSKTKKEKIKKEKVKKEKAKKEKKVRSGRMSTLSIEREKLKEQLEKERKKKSSSETLFEDIEKHSASIIKVPPGGIETKKRKKARSIEEIRSNLTLTSRRNRKTIHEYDFEDINKIEEILDNDDLIEVSQKENSPSDDETGDEEDESEGGESGGESDGHLINNDLVTNNKGNTENTNDSIANDSSEPLDTTNTNTNTDITATPTTTTTTTTTTILDSNQVKKRGRPKRDPNAPPKKKKSDDDDFEEKEEEEQETDESEYVISDDESYSLSQSESEPESESSGSESESEIRATRPSFTSTQATESSDEESDESEELSEETNESDESIVSSTNTNDTTTTTTEQPPTKTSILPPGGDEITTSIPPTIDPENFTKGLESISTESMLSDKDLTSTTSKEE</sequence>
<feature type="repeat" description="ANK" evidence="3">
    <location>
        <begin position="234"/>
        <end position="266"/>
    </location>
</feature>
<accession>A0A8J4PXQ5</accession>
<feature type="compositionally biased region" description="Acidic residues" evidence="4">
    <location>
        <begin position="613"/>
        <end position="633"/>
    </location>
</feature>